<dbReference type="InterPro" id="IPR011990">
    <property type="entry name" value="TPR-like_helical_dom_sf"/>
</dbReference>
<dbReference type="InterPro" id="IPR051222">
    <property type="entry name" value="PPR/CCM1_RNA-binding"/>
</dbReference>
<dbReference type="AlphaFoldDB" id="A0A7S4K820"/>
<name>A0A7S4K820_9STRA</name>
<feature type="region of interest" description="Disordered" evidence="2">
    <location>
        <begin position="1"/>
        <end position="40"/>
    </location>
</feature>
<dbReference type="PANTHER" id="PTHR47942">
    <property type="entry name" value="TETRATRICOPEPTIDE REPEAT (TPR)-LIKE SUPERFAMILY PROTEIN-RELATED"/>
    <property type="match status" value="1"/>
</dbReference>
<accession>A0A7S4K820</accession>
<protein>
    <submittedName>
        <fullName evidence="3">Uncharacterized protein</fullName>
    </submittedName>
</protein>
<organism evidence="3">
    <name type="scientific">Odontella aurita</name>
    <dbReference type="NCBI Taxonomy" id="265563"/>
    <lineage>
        <taxon>Eukaryota</taxon>
        <taxon>Sar</taxon>
        <taxon>Stramenopiles</taxon>
        <taxon>Ochrophyta</taxon>
        <taxon>Bacillariophyta</taxon>
        <taxon>Mediophyceae</taxon>
        <taxon>Biddulphiophycidae</taxon>
        <taxon>Eupodiscales</taxon>
        <taxon>Odontellaceae</taxon>
        <taxon>Odontella</taxon>
    </lineage>
</organism>
<dbReference type="Gene3D" id="1.25.40.10">
    <property type="entry name" value="Tetratricopeptide repeat domain"/>
    <property type="match status" value="2"/>
</dbReference>
<dbReference type="PANTHER" id="PTHR47942:SF63">
    <property type="entry name" value="PENTATRICOPEPTIDE REPEAT-CONTAINING PROTEIN"/>
    <property type="match status" value="1"/>
</dbReference>
<proteinExistence type="predicted"/>
<dbReference type="EMBL" id="HBKQ01059751">
    <property type="protein sequence ID" value="CAE2286704.1"/>
    <property type="molecule type" value="Transcribed_RNA"/>
</dbReference>
<reference evidence="3" key="1">
    <citation type="submission" date="2021-01" db="EMBL/GenBank/DDBJ databases">
        <authorList>
            <person name="Corre E."/>
            <person name="Pelletier E."/>
            <person name="Niang G."/>
            <person name="Scheremetjew M."/>
            <person name="Finn R."/>
            <person name="Kale V."/>
            <person name="Holt S."/>
            <person name="Cochrane G."/>
            <person name="Meng A."/>
            <person name="Brown T."/>
            <person name="Cohen L."/>
        </authorList>
    </citation>
    <scope>NUCLEOTIDE SEQUENCE</scope>
    <source>
        <strain evidence="3">Isolate 1302-5</strain>
    </source>
</reference>
<sequence length="675" mass="73109">MAAASASSPSGGGSRRRSAVDRRRRRHDRGDDVAPDKYTAGTLLNLYSQSGMSGLGERALRLLFGSSPSSSEDEDEDAKGISSSVTVHPGVFDNHTLNALLHTVARDEDGGARGAQDLMFRAEEGGLDSNFSSGGESSSSSFFSGPLPDAVSYTVVASAWGRTGTLEGARNAESLLDRFQDRYIDMDPNERRRRNLFPDVGLYNCIIGAYASTRTREGAERAEMILTRMEKTRDDGGDGDGGTFAGGAVEPDEISYRSAINAWALCPEEDNRDGDDDATEEEDLPSARALSLLHRTLDLRRTSKKGLAGIGPSASAFTNVFRSFCRSRAPGSAERAEEVLFAKDAHRSVDPLVAFAATAADYAAVLRKWGRSRRNEDAERSLELLERMIQRNDEDPDGNPAPDAGCYNRVMRNFAEVGRDGGITSAQRAEDVLNLMESRYREGKGGGSDAVAPDRASYTCCLSAWARSKHPGALAGIRDFLRRNYAGAGGGVTLPDREAVDAVLKMCANAPRGGTATVREGKKDQGGGKGVEPCDPLGVAVETFGMFYGEGGGLGTGEVVAMRPSQASFAHMILSCANHMRKDDPRRTALATSLLRRCVEDGLLSPFVLEVLPRALPRGACRRELGMRPDENVEEWMIRDGMPTEWRRNVKGRHFGEQRFKKRELEESDLVGPDS</sequence>
<evidence type="ECO:0000313" key="3">
    <source>
        <dbReference type="EMBL" id="CAE2286704.1"/>
    </source>
</evidence>
<keyword evidence="1" id="KW-0677">Repeat</keyword>
<gene>
    <name evidence="3" type="ORF">OAUR00152_LOCUS40786</name>
</gene>
<evidence type="ECO:0000256" key="1">
    <source>
        <dbReference type="ARBA" id="ARBA00022737"/>
    </source>
</evidence>
<evidence type="ECO:0000256" key="2">
    <source>
        <dbReference type="SAM" id="MobiDB-lite"/>
    </source>
</evidence>
<feature type="compositionally biased region" description="Basic residues" evidence="2">
    <location>
        <begin position="14"/>
        <end position="27"/>
    </location>
</feature>